<proteinExistence type="predicted"/>
<reference evidence="1 2" key="1">
    <citation type="submission" date="2019-09" db="EMBL/GenBank/DDBJ databases">
        <title>Bird 10,000 Genomes (B10K) Project - Family phase.</title>
        <authorList>
            <person name="Zhang G."/>
        </authorList>
    </citation>
    <scope>NUCLEOTIDE SEQUENCE [LARGE SCALE GENOMIC DNA]</scope>
    <source>
        <strain evidence="1">B10K-DU-030-41</strain>
        <tissue evidence="1">Muscle</tissue>
    </source>
</reference>
<dbReference type="Proteomes" id="UP000589485">
    <property type="component" value="Unassembled WGS sequence"/>
</dbReference>
<dbReference type="AlphaFoldDB" id="A0A7K7STV9"/>
<keyword evidence="2" id="KW-1185">Reference proteome</keyword>
<comment type="caution">
    <text evidence="1">The sequence shown here is derived from an EMBL/GenBank/DDBJ whole genome shotgun (WGS) entry which is preliminary data.</text>
</comment>
<organism evidence="1 2">
    <name type="scientific">Sapayoa aenigma</name>
    <name type="common">broad-billed sapayoa</name>
    <dbReference type="NCBI Taxonomy" id="239371"/>
    <lineage>
        <taxon>Eukaryota</taxon>
        <taxon>Metazoa</taxon>
        <taxon>Chordata</taxon>
        <taxon>Craniata</taxon>
        <taxon>Vertebrata</taxon>
        <taxon>Euteleostomi</taxon>
        <taxon>Archelosauria</taxon>
        <taxon>Archosauria</taxon>
        <taxon>Dinosauria</taxon>
        <taxon>Saurischia</taxon>
        <taxon>Theropoda</taxon>
        <taxon>Coelurosauria</taxon>
        <taxon>Aves</taxon>
        <taxon>Neognathae</taxon>
        <taxon>Neoaves</taxon>
        <taxon>Telluraves</taxon>
        <taxon>Australaves</taxon>
        <taxon>Passeriformes</taxon>
        <taxon>Tyrannidae</taxon>
        <taxon>Sapayoa</taxon>
    </lineage>
</organism>
<protein>
    <submittedName>
        <fullName evidence="1">MOXD2 protein</fullName>
    </submittedName>
</protein>
<gene>
    <name evidence="1" type="primary">Moxd2_0</name>
    <name evidence="1" type="ORF">SAPAEN_R14717</name>
</gene>
<accession>A0A7K7STV9</accession>
<sequence length="108" mass="12558">MDTAHPVTTFGTDDTVQFFKSQRFSKSVFLMRYRGPSDSNDPKIFFIYDLRLDNFAVPVEETKHAFIPLAMVKQNHYIYKVKSQIALLGRNRPRQACSLCVEVFYSIL</sequence>
<evidence type="ECO:0000313" key="2">
    <source>
        <dbReference type="Proteomes" id="UP000589485"/>
    </source>
</evidence>
<feature type="non-terminal residue" evidence="1">
    <location>
        <position position="1"/>
    </location>
</feature>
<dbReference type="EMBL" id="VZSY01000166">
    <property type="protein sequence ID" value="NXA07997.1"/>
    <property type="molecule type" value="Genomic_DNA"/>
</dbReference>
<evidence type="ECO:0000313" key="1">
    <source>
        <dbReference type="EMBL" id="NXA07997.1"/>
    </source>
</evidence>
<name>A0A7K7STV9_9TYRA</name>
<dbReference type="OrthoDB" id="10003276at2759"/>
<feature type="non-terminal residue" evidence="1">
    <location>
        <position position="108"/>
    </location>
</feature>